<dbReference type="PROSITE" id="PS50294">
    <property type="entry name" value="WD_REPEATS_REGION"/>
    <property type="match status" value="4"/>
</dbReference>
<accession>A0A9P0DM29</accession>
<keyword evidence="10" id="KW-1185">Reference proteome</keyword>
<evidence type="ECO:0000256" key="2">
    <source>
        <dbReference type="ARBA" id="ARBA00021538"/>
    </source>
</evidence>
<keyword evidence="3 8" id="KW-0853">WD repeat</keyword>
<feature type="repeat" description="WD" evidence="8">
    <location>
        <begin position="66"/>
        <end position="107"/>
    </location>
</feature>
<dbReference type="InterPro" id="IPR036322">
    <property type="entry name" value="WD40_repeat_dom_sf"/>
</dbReference>
<evidence type="ECO:0000313" key="9">
    <source>
        <dbReference type="EMBL" id="CAH1174064.1"/>
    </source>
</evidence>
<gene>
    <name evidence="9" type="ORF">PHAECO_LOCUS10184</name>
</gene>
<dbReference type="SMART" id="SM00320">
    <property type="entry name" value="WD40"/>
    <property type="match status" value="8"/>
</dbReference>
<comment type="function">
    <text evidence="6">Regulatory component of the Usp12-46 deubiquitylase complex. activates deubiquitination by increasing the catalytic turnover without increasing the affinity of deubiquitinating enzymes for the substrate. The complex deubiquitylates the wg/wingless-signaling receptor arr/arrow, which stabilizes the receptor and increases its concentration at the cell surface; this enhances the sensitivity of cells to wg/wingless-signal stimulation. This increases the amplitude and spatial range of the signaling response to the wg/wingless morphogen gradient, facilitating the precise concentration-dependent regulation of its target genes. Together with Wdr20 and Usp12-46 required for wg/wingless-mediated signaling in the wing imaginal disc and for wg/wingless-dependent regulation of intestinal stem cell proliferation.</text>
</comment>
<keyword evidence="5" id="KW-0833">Ubl conjugation pathway</keyword>
<dbReference type="OrthoDB" id="2421129at2759"/>
<evidence type="ECO:0000256" key="1">
    <source>
        <dbReference type="ARBA" id="ARBA00006917"/>
    </source>
</evidence>
<comment type="similarity">
    <text evidence="1">Belongs to the WD repeat WDR48 family.</text>
</comment>
<dbReference type="GO" id="GO:0043130">
    <property type="term" value="F:ubiquitin binding"/>
    <property type="evidence" value="ECO:0007669"/>
    <property type="project" value="TreeGrafter"/>
</dbReference>
<dbReference type="PANTHER" id="PTHR19862:SF14">
    <property type="entry name" value="WD REPEAT-CONTAINING PROTEIN 48"/>
    <property type="match status" value="1"/>
</dbReference>
<dbReference type="InterPro" id="IPR001680">
    <property type="entry name" value="WD40_rpt"/>
</dbReference>
<evidence type="ECO:0000256" key="6">
    <source>
        <dbReference type="ARBA" id="ARBA00049607"/>
    </source>
</evidence>
<dbReference type="FunFam" id="2.130.10.10:FF:000984">
    <property type="entry name" value="WD repeat-containing protein 48 homolog"/>
    <property type="match status" value="1"/>
</dbReference>
<reference evidence="9" key="2">
    <citation type="submission" date="2022-10" db="EMBL/GenBank/DDBJ databases">
        <authorList>
            <consortium name="ENA_rothamsted_submissions"/>
            <consortium name="culmorum"/>
            <person name="King R."/>
        </authorList>
    </citation>
    <scope>NUCLEOTIDE SEQUENCE</scope>
</reference>
<dbReference type="Pfam" id="PF11816">
    <property type="entry name" value="DUF3337"/>
    <property type="match status" value="1"/>
</dbReference>
<dbReference type="Proteomes" id="UP001153737">
    <property type="component" value="Chromosome 6"/>
</dbReference>
<dbReference type="CDD" id="cd00200">
    <property type="entry name" value="WD40"/>
    <property type="match status" value="1"/>
</dbReference>
<dbReference type="Gene3D" id="2.130.10.10">
    <property type="entry name" value="YVTN repeat-like/Quinoprotein amine dehydrogenase"/>
    <property type="match status" value="2"/>
</dbReference>
<feature type="repeat" description="WD" evidence="8">
    <location>
        <begin position="159"/>
        <end position="191"/>
    </location>
</feature>
<dbReference type="InterPro" id="IPR019775">
    <property type="entry name" value="WD40_repeat_CS"/>
</dbReference>
<evidence type="ECO:0000256" key="7">
    <source>
        <dbReference type="ARBA" id="ARBA00049682"/>
    </source>
</evidence>
<feature type="repeat" description="WD" evidence="8">
    <location>
        <begin position="108"/>
        <end position="149"/>
    </location>
</feature>
<dbReference type="PRINTS" id="PR00320">
    <property type="entry name" value="GPROTEINBRPT"/>
</dbReference>
<organism evidence="9 10">
    <name type="scientific">Phaedon cochleariae</name>
    <name type="common">Mustard beetle</name>
    <dbReference type="NCBI Taxonomy" id="80249"/>
    <lineage>
        <taxon>Eukaryota</taxon>
        <taxon>Metazoa</taxon>
        <taxon>Ecdysozoa</taxon>
        <taxon>Arthropoda</taxon>
        <taxon>Hexapoda</taxon>
        <taxon>Insecta</taxon>
        <taxon>Pterygota</taxon>
        <taxon>Neoptera</taxon>
        <taxon>Endopterygota</taxon>
        <taxon>Coleoptera</taxon>
        <taxon>Polyphaga</taxon>
        <taxon>Cucujiformia</taxon>
        <taxon>Chrysomeloidea</taxon>
        <taxon>Chrysomelidae</taxon>
        <taxon>Chrysomelinae</taxon>
        <taxon>Chrysomelini</taxon>
        <taxon>Phaedon</taxon>
    </lineage>
</organism>
<feature type="repeat" description="WD" evidence="8">
    <location>
        <begin position="201"/>
        <end position="242"/>
    </location>
</feature>
<dbReference type="Pfam" id="PF00400">
    <property type="entry name" value="WD40"/>
    <property type="match status" value="5"/>
</dbReference>
<name>A0A9P0DM29_PHACE</name>
<dbReference type="EMBL" id="OU896712">
    <property type="protein sequence ID" value="CAH1174064.1"/>
    <property type="molecule type" value="Genomic_DNA"/>
</dbReference>
<dbReference type="InterPro" id="IPR021772">
    <property type="entry name" value="WDR48/Bun107"/>
</dbReference>
<dbReference type="GO" id="GO:0000724">
    <property type="term" value="P:double-strand break repair via homologous recombination"/>
    <property type="evidence" value="ECO:0007669"/>
    <property type="project" value="TreeGrafter"/>
</dbReference>
<evidence type="ECO:0000256" key="5">
    <source>
        <dbReference type="ARBA" id="ARBA00022786"/>
    </source>
</evidence>
<evidence type="ECO:0000256" key="4">
    <source>
        <dbReference type="ARBA" id="ARBA00022737"/>
    </source>
</evidence>
<dbReference type="PANTHER" id="PTHR19862">
    <property type="entry name" value="WD REPEAT-CONTAINING PROTEIN 48"/>
    <property type="match status" value="1"/>
</dbReference>
<proteinExistence type="inferred from homology"/>
<dbReference type="SUPFAM" id="SSF50978">
    <property type="entry name" value="WD40 repeat-like"/>
    <property type="match status" value="1"/>
</dbReference>
<dbReference type="AlphaFoldDB" id="A0A9P0DM29"/>
<dbReference type="InterPro" id="IPR015943">
    <property type="entry name" value="WD40/YVTN_repeat-like_dom_sf"/>
</dbReference>
<dbReference type="CDD" id="cd17041">
    <property type="entry name" value="Ubl_WDR48"/>
    <property type="match status" value="1"/>
</dbReference>
<reference evidence="9" key="1">
    <citation type="submission" date="2022-01" db="EMBL/GenBank/DDBJ databases">
        <authorList>
            <person name="King R."/>
        </authorList>
    </citation>
    <scope>NUCLEOTIDE SEQUENCE</scope>
</reference>
<comment type="subunit">
    <text evidence="7">Catalytic component of the Usp12-46 deubiquitylase complex consisting of Usp12-46, Wdr20 and Uaf1; regulatory subunit that, together wtih Wdr20, stabilizes Usp12-46. The Usp12-46 deubiquitylase complex associates with arr/arrow; the interaction leads to deubiquitination and stabilization of arr/arrow.</text>
</comment>
<evidence type="ECO:0000256" key="8">
    <source>
        <dbReference type="PROSITE-ProRule" id="PRU00221"/>
    </source>
</evidence>
<dbReference type="PROSITE" id="PS50082">
    <property type="entry name" value="WD_REPEATS_2"/>
    <property type="match status" value="4"/>
</dbReference>
<protein>
    <recommendedName>
        <fullName evidence="2">WD repeat-containing protein 48 homolog</fullName>
    </recommendedName>
</protein>
<dbReference type="PROSITE" id="PS00678">
    <property type="entry name" value="WD_REPEATS_1"/>
    <property type="match status" value="2"/>
</dbReference>
<keyword evidence="4" id="KW-0677">Repeat</keyword>
<evidence type="ECO:0000256" key="3">
    <source>
        <dbReference type="ARBA" id="ARBA00022574"/>
    </source>
</evidence>
<dbReference type="FunFam" id="2.130.10.10:FF:000543">
    <property type="entry name" value="WD repeat-containing protein 48 homolog"/>
    <property type="match status" value="1"/>
</dbReference>
<dbReference type="InterPro" id="IPR020472">
    <property type="entry name" value="WD40_PAC1"/>
</dbReference>
<evidence type="ECO:0000313" key="10">
    <source>
        <dbReference type="Proteomes" id="UP001153737"/>
    </source>
</evidence>
<dbReference type="InterPro" id="IPR051246">
    <property type="entry name" value="WDR48"/>
</dbReference>
<sequence>MANLKPGNQNTRKKVQVSMVICAAEEERHRSGVNALQLDPALDRLYSAGRDSIIRVYEHEKFLHGMEHHTDWVNDVVLCCGGRHLISASSDTTVKVWNAHKGFCMSTLRTHKDYVKALAYAKEREQVASAGLDKSIYLWDINTLTALTASNNTVTTSSLMGSKESIYSLAMNPSGSIIVSGSTEKALRLWDPRTCAKLFKLKGHADNVKALVVSKDGTQCLSGSSDGSIKLWNLGSQRNIQTIRVHSDSVWALLATENFSHAISGGRDKKVIMTDLKNISNSIIVCVEEAPILKMCFTADQQAVWVSSWDSSIRCWKLPTDKHFKEEARMSAAPVSQISGGAAIRRASVLNDKRHILTKDAQGNVAIYDVLRARKVDDLGQVNFEDEEKNRFKMVYVPNWFNIDLKTGMLTIHLGQDEVDCFSAWVSARDAGIRDTPEPDHKVNYGKLLLQALFEHWRGVETDPENRMYFSVPKHIPLILSEVGGRTLYRVLVGDTSGDTENALLNETVPNWVISNIEENCTNKFIKVQFYLQPHSSVPSHLLKQDRMKKPDRLVANDFIQCRKVAEHILEKLLGDGTASSPGCGDADSSTPSNNGYNVDQIELTCNEQVLDPSMDLRTVKHFIWKSSSDLTLFYKIINK</sequence>